<dbReference type="Proteomes" id="UP000239936">
    <property type="component" value="Unassembled WGS sequence"/>
</dbReference>
<evidence type="ECO:0000256" key="1">
    <source>
        <dbReference type="SAM" id="SignalP"/>
    </source>
</evidence>
<keyword evidence="1" id="KW-0732">Signal</keyword>
<proteinExistence type="predicted"/>
<sequence length="99" mass="11060">METQKIILISLTFLLFSRLAIAGESIPASFHGKWGNKNCKNSGDVQVDGRSTPSIQIDGKSISVMDMHCNLKRIVKKIHHLSVNFLVKAKVNQLIQRLC</sequence>
<evidence type="ECO:0000313" key="3">
    <source>
        <dbReference type="Proteomes" id="UP000239936"/>
    </source>
</evidence>
<reference evidence="2 3" key="1">
    <citation type="submission" date="2018-01" db="EMBL/GenBank/DDBJ databases">
        <title>The complete genome sequence of Chromatium okenii LaCa, a purple sulfur bacterium with a turbulent life.</title>
        <authorList>
            <person name="Luedin S.M."/>
            <person name="Liechti N."/>
            <person name="Storelli N."/>
            <person name="Danza F."/>
            <person name="Wittwer M."/>
            <person name="Pothier J.F."/>
            <person name="Tonolla M.A."/>
        </authorList>
    </citation>
    <scope>NUCLEOTIDE SEQUENCE [LARGE SCALE GENOMIC DNA]</scope>
    <source>
        <strain evidence="2 3">LaCa</strain>
        <plasmid evidence="2">pCok299</plasmid>
    </source>
</reference>
<geneLocation type="plasmid" evidence="2">
    <name>pCok299</name>
</geneLocation>
<gene>
    <name evidence="2" type="ORF">CXB77_05030</name>
</gene>
<comment type="caution">
    <text evidence="2">The sequence shown here is derived from an EMBL/GenBank/DDBJ whole genome shotgun (WGS) entry which is preliminary data.</text>
</comment>
<keyword evidence="2" id="KW-0614">Plasmid</keyword>
<dbReference type="AlphaFoldDB" id="A0A2S7XTF5"/>
<dbReference type="EMBL" id="PPGH01000024">
    <property type="protein sequence ID" value="PQJ96926.1"/>
    <property type="molecule type" value="Genomic_DNA"/>
</dbReference>
<dbReference type="RefSeq" id="WP_105073046.1">
    <property type="nucleotide sequence ID" value="NZ_JAFLKP010000107.1"/>
</dbReference>
<organism evidence="2 3">
    <name type="scientific">Chromatium okenii</name>
    <dbReference type="NCBI Taxonomy" id="61644"/>
    <lineage>
        <taxon>Bacteria</taxon>
        <taxon>Pseudomonadati</taxon>
        <taxon>Pseudomonadota</taxon>
        <taxon>Gammaproteobacteria</taxon>
        <taxon>Chromatiales</taxon>
        <taxon>Chromatiaceae</taxon>
        <taxon>Chromatium</taxon>
    </lineage>
</organism>
<evidence type="ECO:0000313" key="2">
    <source>
        <dbReference type="EMBL" id="PQJ96926.1"/>
    </source>
</evidence>
<protein>
    <submittedName>
        <fullName evidence="2">Uncharacterized protein</fullName>
    </submittedName>
</protein>
<keyword evidence="3" id="KW-1185">Reference proteome</keyword>
<name>A0A2S7XTF5_9GAMM</name>
<accession>A0A2S7XTF5</accession>
<feature type="signal peptide" evidence="1">
    <location>
        <begin position="1"/>
        <end position="22"/>
    </location>
</feature>
<feature type="chain" id="PRO_5015734920" evidence="1">
    <location>
        <begin position="23"/>
        <end position="99"/>
    </location>
</feature>